<dbReference type="Proteomes" id="UP000625316">
    <property type="component" value="Unassembled WGS sequence"/>
</dbReference>
<sequence>MTQHSNQYSNPESVPDNVVQAESDLFNAIVNRDDVRCEIKHPIDASTIEIAEIADSKIAYPWNPVLPESSNFFNYLDIDADTPLNAFDDAEIEQQSSNFFNQLDQLWDSTVQTALTRKFASVPQQILNSIAAQAEQLLNQGDNLADQLANCVQSALPNWAIEDLQVLARPMAYAMRGDTQTSPLLNRDWQTLSATEQAKLSLTIARYAIDELNKPNKQS</sequence>
<name>A0A928VGN3_9CYAN</name>
<organism evidence="1 2">
    <name type="scientific">Romeriopsis navalis LEGE 11480</name>
    <dbReference type="NCBI Taxonomy" id="2777977"/>
    <lineage>
        <taxon>Bacteria</taxon>
        <taxon>Bacillati</taxon>
        <taxon>Cyanobacteriota</taxon>
        <taxon>Cyanophyceae</taxon>
        <taxon>Leptolyngbyales</taxon>
        <taxon>Leptolyngbyaceae</taxon>
        <taxon>Romeriopsis</taxon>
        <taxon>Romeriopsis navalis</taxon>
    </lineage>
</organism>
<accession>A0A928VGN3</accession>
<dbReference type="EMBL" id="JADEXQ010000002">
    <property type="protein sequence ID" value="MBE9028266.1"/>
    <property type="molecule type" value="Genomic_DNA"/>
</dbReference>
<evidence type="ECO:0000313" key="1">
    <source>
        <dbReference type="EMBL" id="MBE9028266.1"/>
    </source>
</evidence>
<evidence type="ECO:0000313" key="2">
    <source>
        <dbReference type="Proteomes" id="UP000625316"/>
    </source>
</evidence>
<protein>
    <submittedName>
        <fullName evidence="1">Uncharacterized protein</fullName>
    </submittedName>
</protein>
<proteinExistence type="predicted"/>
<comment type="caution">
    <text evidence="1">The sequence shown here is derived from an EMBL/GenBank/DDBJ whole genome shotgun (WGS) entry which is preliminary data.</text>
</comment>
<dbReference type="RefSeq" id="WP_264323089.1">
    <property type="nucleotide sequence ID" value="NZ_JADEXQ010000002.1"/>
</dbReference>
<reference evidence="1" key="1">
    <citation type="submission" date="2020-10" db="EMBL/GenBank/DDBJ databases">
        <authorList>
            <person name="Castelo-Branco R."/>
            <person name="Eusebio N."/>
            <person name="Adriana R."/>
            <person name="Vieira A."/>
            <person name="Brugerolle De Fraissinette N."/>
            <person name="Rezende De Castro R."/>
            <person name="Schneider M.P."/>
            <person name="Vasconcelos V."/>
            <person name="Leao P.N."/>
        </authorList>
    </citation>
    <scope>NUCLEOTIDE SEQUENCE</scope>
    <source>
        <strain evidence="1">LEGE 11480</strain>
    </source>
</reference>
<gene>
    <name evidence="1" type="ORF">IQ266_00665</name>
</gene>
<dbReference type="AlphaFoldDB" id="A0A928VGN3"/>
<keyword evidence="2" id="KW-1185">Reference proteome</keyword>